<dbReference type="RefSeq" id="WP_268751454.1">
    <property type="nucleotide sequence ID" value="NZ_JAPRFQ010000001.1"/>
</dbReference>
<proteinExistence type="predicted"/>
<evidence type="ECO:0000259" key="1">
    <source>
        <dbReference type="PROSITE" id="PS51186"/>
    </source>
</evidence>
<evidence type="ECO:0000313" key="3">
    <source>
        <dbReference type="Proteomes" id="UP001146670"/>
    </source>
</evidence>
<comment type="caution">
    <text evidence="2">The sequence shown here is derived from an EMBL/GenBank/DDBJ whole genome shotgun (WGS) entry which is preliminary data.</text>
</comment>
<dbReference type="EMBL" id="JAPRFR010000001">
    <property type="protein sequence ID" value="MCZ0725126.1"/>
    <property type="molecule type" value="Genomic_DNA"/>
</dbReference>
<dbReference type="InterPro" id="IPR016181">
    <property type="entry name" value="Acyl_CoA_acyltransferase"/>
</dbReference>
<keyword evidence="3" id="KW-1185">Reference proteome</keyword>
<accession>A0A9X3JEQ0</accession>
<organism evidence="2 3">
    <name type="scientific">Aerococcus kribbianus</name>
    <dbReference type="NCBI Taxonomy" id="2999064"/>
    <lineage>
        <taxon>Bacteria</taxon>
        <taxon>Bacillati</taxon>
        <taxon>Bacillota</taxon>
        <taxon>Bacilli</taxon>
        <taxon>Lactobacillales</taxon>
        <taxon>Aerococcaceae</taxon>
        <taxon>Aerococcus</taxon>
    </lineage>
</organism>
<dbReference type="Proteomes" id="UP001146670">
    <property type="component" value="Unassembled WGS sequence"/>
</dbReference>
<protein>
    <submittedName>
        <fullName evidence="2">GNAT family N-acetyltransferase</fullName>
    </submittedName>
</protein>
<gene>
    <name evidence="2" type="ORF">OW157_00915</name>
</gene>
<evidence type="ECO:0000313" key="2">
    <source>
        <dbReference type="EMBL" id="MCZ0725126.1"/>
    </source>
</evidence>
<dbReference type="GO" id="GO:0016747">
    <property type="term" value="F:acyltransferase activity, transferring groups other than amino-acyl groups"/>
    <property type="evidence" value="ECO:0007669"/>
    <property type="project" value="InterPro"/>
</dbReference>
<dbReference type="Pfam" id="PF13508">
    <property type="entry name" value="Acetyltransf_7"/>
    <property type="match status" value="1"/>
</dbReference>
<name>A0A9X3JEQ0_9LACT</name>
<dbReference type="CDD" id="cd04301">
    <property type="entry name" value="NAT_SF"/>
    <property type="match status" value="1"/>
</dbReference>
<dbReference type="SUPFAM" id="SSF55729">
    <property type="entry name" value="Acyl-CoA N-acyltransferases (Nat)"/>
    <property type="match status" value="1"/>
</dbReference>
<sequence>MGQKINYYSLADHDYLLDQALAVYIDSFQREEIVNTLLDINEETVGDYQDALAATLKQMLKAGHECVLACIDGKVLGLAILSYPNPENQEQVSSQDKLKTLKEQAKFLKMIRYRNLPRLVKTYPLKSGWRDDHATLEILAVSSKAQGKRIGSGLINHIKDHKLKNSQGLYLTTGNAKTADFYQSFGFQLVEEKSSHGLNVYQLVYSK</sequence>
<reference evidence="2" key="1">
    <citation type="submission" date="2022-12" db="EMBL/GenBank/DDBJ databases">
        <title>Description and comparative metabolic analysis of Aerococcus sp. nov., isolated from the feces of a pig.</title>
        <authorList>
            <person name="Chang Y.-H."/>
        </authorList>
    </citation>
    <scope>NUCLEOTIDE SEQUENCE</scope>
    <source>
        <strain evidence="2">YH-aer222</strain>
    </source>
</reference>
<feature type="domain" description="N-acetyltransferase" evidence="1">
    <location>
        <begin position="23"/>
        <end position="207"/>
    </location>
</feature>
<dbReference type="Gene3D" id="3.40.630.30">
    <property type="match status" value="1"/>
</dbReference>
<dbReference type="InterPro" id="IPR000182">
    <property type="entry name" value="GNAT_dom"/>
</dbReference>
<dbReference type="AlphaFoldDB" id="A0A9X3JEQ0"/>
<dbReference type="PROSITE" id="PS51186">
    <property type="entry name" value="GNAT"/>
    <property type="match status" value="1"/>
</dbReference>